<evidence type="ECO:0000313" key="1">
    <source>
        <dbReference type="EMBL" id="THW08972.1"/>
    </source>
</evidence>
<protein>
    <submittedName>
        <fullName evidence="1">Uncharacterized protein</fullName>
    </submittedName>
</protein>
<proteinExistence type="predicted"/>
<organism evidence="1 2">
    <name type="scientific">Aureobasidium pullulans</name>
    <name type="common">Black yeast</name>
    <name type="synonym">Pullularia pullulans</name>
    <dbReference type="NCBI Taxonomy" id="5580"/>
    <lineage>
        <taxon>Eukaryota</taxon>
        <taxon>Fungi</taxon>
        <taxon>Dikarya</taxon>
        <taxon>Ascomycota</taxon>
        <taxon>Pezizomycotina</taxon>
        <taxon>Dothideomycetes</taxon>
        <taxon>Dothideomycetidae</taxon>
        <taxon>Dothideales</taxon>
        <taxon>Saccotheciaceae</taxon>
        <taxon>Aureobasidium</taxon>
    </lineage>
</organism>
<dbReference type="EMBL" id="QZAJ01000531">
    <property type="protein sequence ID" value="THW08972.1"/>
    <property type="molecule type" value="Genomic_DNA"/>
</dbReference>
<comment type="caution">
    <text evidence="1">The sequence shown here is derived from an EMBL/GenBank/DDBJ whole genome shotgun (WGS) entry which is preliminary data.</text>
</comment>
<reference evidence="1 2" key="1">
    <citation type="submission" date="2018-10" db="EMBL/GenBank/DDBJ databases">
        <title>Fifty Aureobasidium pullulans genomes reveal a recombining polyextremotolerant generalist.</title>
        <authorList>
            <person name="Gostincar C."/>
            <person name="Turk M."/>
            <person name="Zajc J."/>
            <person name="Gunde-Cimerman N."/>
        </authorList>
    </citation>
    <scope>NUCLEOTIDE SEQUENCE [LARGE SCALE GENOMIC DNA]</scope>
    <source>
        <strain evidence="1 2">EXF-11318</strain>
    </source>
</reference>
<accession>A0A4S8UST4</accession>
<dbReference type="Proteomes" id="UP000308014">
    <property type="component" value="Unassembled WGS sequence"/>
</dbReference>
<gene>
    <name evidence="1" type="ORF">D6D24_08770</name>
</gene>
<name>A0A4S8UST4_AURPU</name>
<sequence>MRQFLQTSLIATTLAAPLFKYPPYAAAVFTLVIIWNHLFPCEQPTPEVLLLPTKIPYLAALKPLDDPTPHIGEHCPTCWEELSGKEAIAAYVHKLRICFVVLGLLITFLRQILAFIACHPAKWEQVRWEWGYLNPFSYLTSYGSWSKDISAIAIVIFDITQLGSAKYGVKVFGSAWFKIFPGHWALWIWSIWSAVSNCRNEIDMHGTSHYAWVAWRIMQWRFAGSPGSFLMWGPQVVWSVPADVRETAKDVVVEVVSGWDANGNKFIGERII</sequence>
<evidence type="ECO:0000313" key="2">
    <source>
        <dbReference type="Proteomes" id="UP000308014"/>
    </source>
</evidence>
<dbReference type="AlphaFoldDB" id="A0A4S8UST4"/>